<protein>
    <submittedName>
        <fullName evidence="1">Uncharacterized protein</fullName>
    </submittedName>
</protein>
<evidence type="ECO:0000313" key="2">
    <source>
        <dbReference type="Proteomes" id="UP000240317"/>
    </source>
</evidence>
<gene>
    <name evidence="1" type="ORF">C8263_16040</name>
</gene>
<reference evidence="1 2" key="1">
    <citation type="submission" date="2018-03" db="EMBL/GenBank/DDBJ databases">
        <title>Draft genome of Deinococcus sp. OD32.</title>
        <authorList>
            <person name="Wang X.-P."/>
            <person name="Du Z.-J."/>
        </authorList>
    </citation>
    <scope>NUCLEOTIDE SEQUENCE [LARGE SCALE GENOMIC DNA]</scope>
    <source>
        <strain evidence="1 2">OD32</strain>
    </source>
</reference>
<name>A0A2T3W4Q6_9DEIO</name>
<organism evidence="1 2">
    <name type="scientific">Deinococcus arcticus</name>
    <dbReference type="NCBI Taxonomy" id="2136176"/>
    <lineage>
        <taxon>Bacteria</taxon>
        <taxon>Thermotogati</taxon>
        <taxon>Deinococcota</taxon>
        <taxon>Deinococci</taxon>
        <taxon>Deinococcales</taxon>
        <taxon>Deinococcaceae</taxon>
        <taxon>Deinococcus</taxon>
    </lineage>
</organism>
<sequence length="215" mass="23625">MALLSLLAVLATASPAPVTPRPQVMCPGVLRPALDVIVKNERGQVLSQFGWPVTDAGWLQVKKTGERYTVTINRRWYQPQTIPNIKVVQDDCGPAKPTRVVARLQPVPGAPVIREFRIVNVNSDNLMVVGYWPYFQRYTTFLDAPGSVNREVVWTSSRPDVATIDQIGLLRSVCNREPERTTITATLKADPTQVSSTVFGRGGGGMVCPRGAVDR</sequence>
<comment type="caution">
    <text evidence="1">The sequence shown here is derived from an EMBL/GenBank/DDBJ whole genome shotgun (WGS) entry which is preliminary data.</text>
</comment>
<dbReference type="EMBL" id="PYSV01000020">
    <property type="protein sequence ID" value="PTA66743.1"/>
    <property type="molecule type" value="Genomic_DNA"/>
</dbReference>
<dbReference type="RefSeq" id="WP_107139158.1">
    <property type="nucleotide sequence ID" value="NZ_PYSV01000020.1"/>
</dbReference>
<dbReference type="Proteomes" id="UP000240317">
    <property type="component" value="Unassembled WGS sequence"/>
</dbReference>
<dbReference type="OrthoDB" id="68048at2"/>
<dbReference type="AlphaFoldDB" id="A0A2T3W4Q6"/>
<dbReference type="InterPro" id="IPR008964">
    <property type="entry name" value="Invasin/intimin_cell_adhesion"/>
</dbReference>
<dbReference type="SUPFAM" id="SSF49373">
    <property type="entry name" value="Invasin/intimin cell-adhesion fragments"/>
    <property type="match status" value="1"/>
</dbReference>
<dbReference type="Gene3D" id="2.60.40.1080">
    <property type="match status" value="1"/>
</dbReference>
<evidence type="ECO:0000313" key="1">
    <source>
        <dbReference type="EMBL" id="PTA66743.1"/>
    </source>
</evidence>
<accession>A0A2T3W4Q6</accession>
<keyword evidence="2" id="KW-1185">Reference proteome</keyword>
<proteinExistence type="predicted"/>